<accession>A0AAV1YQQ5</accession>
<dbReference type="Proteomes" id="UP001497382">
    <property type="component" value="Unassembled WGS sequence"/>
</dbReference>
<proteinExistence type="predicted"/>
<dbReference type="GO" id="GO:0032543">
    <property type="term" value="P:mitochondrial translation"/>
    <property type="evidence" value="ECO:0007669"/>
    <property type="project" value="TreeGrafter"/>
</dbReference>
<evidence type="ECO:0000256" key="3">
    <source>
        <dbReference type="ARBA" id="ARBA00022840"/>
    </source>
</evidence>
<keyword evidence="9" id="KW-1185">Reference proteome</keyword>
<dbReference type="GO" id="GO:0004822">
    <property type="term" value="F:isoleucine-tRNA ligase activity"/>
    <property type="evidence" value="ECO:0007669"/>
    <property type="project" value="TreeGrafter"/>
</dbReference>
<dbReference type="Pfam" id="PF08264">
    <property type="entry name" value="Anticodon_1"/>
    <property type="match status" value="1"/>
</dbReference>
<evidence type="ECO:0000256" key="5">
    <source>
        <dbReference type="ARBA" id="ARBA00023146"/>
    </source>
</evidence>
<dbReference type="InterPro" id="IPR050081">
    <property type="entry name" value="Ile-tRNA_ligase"/>
</dbReference>
<reference evidence="8 9" key="1">
    <citation type="submission" date="2024-04" db="EMBL/GenBank/DDBJ databases">
        <authorList>
            <person name="Rising A."/>
            <person name="Reimegard J."/>
            <person name="Sonavane S."/>
            <person name="Akerstrom W."/>
            <person name="Nylinder S."/>
            <person name="Hedman E."/>
            <person name="Kallberg Y."/>
        </authorList>
    </citation>
    <scope>NUCLEOTIDE SEQUENCE [LARGE SCALE GENOMIC DNA]</scope>
</reference>
<dbReference type="GO" id="GO:0006428">
    <property type="term" value="P:isoleucyl-tRNA aminoacylation"/>
    <property type="evidence" value="ECO:0007669"/>
    <property type="project" value="TreeGrafter"/>
</dbReference>
<dbReference type="Pfam" id="PF00133">
    <property type="entry name" value="tRNA-synt_1"/>
    <property type="match status" value="1"/>
</dbReference>
<dbReference type="SUPFAM" id="SSF47323">
    <property type="entry name" value="Anticodon-binding domain of a subclass of class I aminoacyl-tRNA synthetases"/>
    <property type="match status" value="1"/>
</dbReference>
<dbReference type="SUPFAM" id="SSF52374">
    <property type="entry name" value="Nucleotidylyl transferase"/>
    <property type="match status" value="1"/>
</dbReference>
<dbReference type="EMBL" id="CAXIEN010000001">
    <property type="protein sequence ID" value="CAL1261056.1"/>
    <property type="molecule type" value="Genomic_DNA"/>
</dbReference>
<evidence type="ECO:0008006" key="10">
    <source>
        <dbReference type="Google" id="ProtNLM"/>
    </source>
</evidence>
<dbReference type="PANTHER" id="PTHR42765">
    <property type="entry name" value="SOLEUCYL-TRNA SYNTHETASE"/>
    <property type="match status" value="1"/>
</dbReference>
<dbReference type="AlphaFoldDB" id="A0AAV1YQQ5"/>
<keyword evidence="1" id="KW-0436">Ligase</keyword>
<dbReference type="Gene3D" id="3.40.50.620">
    <property type="entry name" value="HUPs"/>
    <property type="match status" value="1"/>
</dbReference>
<evidence type="ECO:0000313" key="9">
    <source>
        <dbReference type="Proteomes" id="UP001497382"/>
    </source>
</evidence>
<dbReference type="InterPro" id="IPR002300">
    <property type="entry name" value="aa-tRNA-synth_Ia"/>
</dbReference>
<dbReference type="Gene3D" id="1.10.730.20">
    <property type="match status" value="1"/>
</dbReference>
<evidence type="ECO:0000256" key="2">
    <source>
        <dbReference type="ARBA" id="ARBA00022741"/>
    </source>
</evidence>
<dbReference type="InterPro" id="IPR013155">
    <property type="entry name" value="M/V/L/I-tRNA-synth_anticd-bd"/>
</dbReference>
<feature type="domain" description="Methionyl/Valyl/Leucyl/Isoleucyl-tRNA synthetase anticodon-binding" evidence="7">
    <location>
        <begin position="159"/>
        <end position="294"/>
    </location>
</feature>
<dbReference type="GO" id="GO:0005739">
    <property type="term" value="C:mitochondrion"/>
    <property type="evidence" value="ECO:0007669"/>
    <property type="project" value="TreeGrafter"/>
</dbReference>
<organism evidence="8 9">
    <name type="scientific">Larinioides sclopetarius</name>
    <dbReference type="NCBI Taxonomy" id="280406"/>
    <lineage>
        <taxon>Eukaryota</taxon>
        <taxon>Metazoa</taxon>
        <taxon>Ecdysozoa</taxon>
        <taxon>Arthropoda</taxon>
        <taxon>Chelicerata</taxon>
        <taxon>Arachnida</taxon>
        <taxon>Araneae</taxon>
        <taxon>Araneomorphae</taxon>
        <taxon>Entelegynae</taxon>
        <taxon>Araneoidea</taxon>
        <taxon>Araneidae</taxon>
        <taxon>Larinioides</taxon>
    </lineage>
</organism>
<evidence type="ECO:0000259" key="6">
    <source>
        <dbReference type="Pfam" id="PF00133"/>
    </source>
</evidence>
<keyword evidence="4" id="KW-0648">Protein biosynthesis</keyword>
<feature type="domain" description="Aminoacyl-tRNA synthetase class Ia" evidence="6">
    <location>
        <begin position="1"/>
        <end position="106"/>
    </location>
</feature>
<evidence type="ECO:0000256" key="4">
    <source>
        <dbReference type="ARBA" id="ARBA00022917"/>
    </source>
</evidence>
<keyword evidence="3" id="KW-0067">ATP-binding</keyword>
<sequence>MDIWFDSGISWKCVLPEPHISDICIEGIDQIRGWFNSSLLTSIAMRGKAPYKMLVLHGFTTDSEGRKMSKSEGNVISPEDIISGSKKIGNPPYGIDVLRWWVASHACQSENVPVKMEILDECAKSLNKLRNTFKFLLGNLNEYDPSVHATSPLEMRDLDLYMLHILRNFYQKVQKQYSLIQYKGVSKDILNFITNEVSSFYCHLVKDRLYCEAPNSKDRLDCQTILHFILNTLLQSVGPICPHLAEEVYLFTAYRKDSSSLFENQFPSLDKFLDTSSFPSSVILANQIRDAILKADTKATLDMEATISCSPEISEMLQNMNRNIANNSGLKEFFQVADIRFTDSHEDSFQELSIKGNLELTENGETEAFSVSLTKTTLEKCPRCRLFASSSKDTLCSRCSNVLNVSVSQQSCV</sequence>
<dbReference type="GO" id="GO:0005524">
    <property type="term" value="F:ATP binding"/>
    <property type="evidence" value="ECO:0007669"/>
    <property type="project" value="UniProtKB-KW"/>
</dbReference>
<name>A0AAV1YQQ5_9ARAC</name>
<dbReference type="GO" id="GO:0000049">
    <property type="term" value="F:tRNA binding"/>
    <property type="evidence" value="ECO:0007669"/>
    <property type="project" value="InterPro"/>
</dbReference>
<gene>
    <name evidence="8" type="ORF">LARSCL_LOCUS182</name>
</gene>
<evidence type="ECO:0000259" key="7">
    <source>
        <dbReference type="Pfam" id="PF08264"/>
    </source>
</evidence>
<evidence type="ECO:0000313" key="8">
    <source>
        <dbReference type="EMBL" id="CAL1261056.1"/>
    </source>
</evidence>
<keyword evidence="2" id="KW-0547">Nucleotide-binding</keyword>
<keyword evidence="5" id="KW-0030">Aminoacyl-tRNA synthetase</keyword>
<dbReference type="PANTHER" id="PTHR42765:SF1">
    <property type="entry name" value="ISOLEUCINE--TRNA LIGASE, MITOCHONDRIAL"/>
    <property type="match status" value="1"/>
</dbReference>
<dbReference type="InterPro" id="IPR014729">
    <property type="entry name" value="Rossmann-like_a/b/a_fold"/>
</dbReference>
<protein>
    <recommendedName>
        <fullName evidence="10">Isoleucyl-tRNA synthetase</fullName>
    </recommendedName>
</protein>
<evidence type="ECO:0000256" key="1">
    <source>
        <dbReference type="ARBA" id="ARBA00022598"/>
    </source>
</evidence>
<dbReference type="InterPro" id="IPR009080">
    <property type="entry name" value="tRNAsynth_Ia_anticodon-bd"/>
</dbReference>
<dbReference type="CDD" id="cd07960">
    <property type="entry name" value="Anticodon_Ia_Ile_BEm"/>
    <property type="match status" value="1"/>
</dbReference>
<dbReference type="InterPro" id="IPR033708">
    <property type="entry name" value="Anticodon_Ile_BEm"/>
</dbReference>
<comment type="caution">
    <text evidence="8">The sequence shown here is derived from an EMBL/GenBank/DDBJ whole genome shotgun (WGS) entry which is preliminary data.</text>
</comment>